<dbReference type="Proteomes" id="UP000295706">
    <property type="component" value="Unassembled WGS sequence"/>
</dbReference>
<evidence type="ECO:0000313" key="2">
    <source>
        <dbReference type="EMBL" id="TDB66029.1"/>
    </source>
</evidence>
<feature type="transmembrane region" description="Helical" evidence="1">
    <location>
        <begin position="66"/>
        <end position="92"/>
    </location>
</feature>
<dbReference type="EMBL" id="SMJU01000005">
    <property type="protein sequence ID" value="TDB66029.1"/>
    <property type="molecule type" value="Genomic_DNA"/>
</dbReference>
<feature type="transmembrane region" description="Helical" evidence="1">
    <location>
        <begin position="39"/>
        <end position="59"/>
    </location>
</feature>
<keyword evidence="1" id="KW-0812">Transmembrane</keyword>
<feature type="transmembrane region" description="Helical" evidence="1">
    <location>
        <begin position="170"/>
        <end position="190"/>
    </location>
</feature>
<organism evidence="2 3">
    <name type="scientific">Arundinibacter roseus</name>
    <dbReference type="NCBI Taxonomy" id="2070510"/>
    <lineage>
        <taxon>Bacteria</taxon>
        <taxon>Pseudomonadati</taxon>
        <taxon>Bacteroidota</taxon>
        <taxon>Cytophagia</taxon>
        <taxon>Cytophagales</taxon>
        <taxon>Spirosomataceae</taxon>
        <taxon>Arundinibacter</taxon>
    </lineage>
</organism>
<dbReference type="PANTHER" id="PTHR39419:SF1">
    <property type="entry name" value="SLL0814 PROTEIN"/>
    <property type="match status" value="1"/>
</dbReference>
<feature type="transmembrane region" description="Helical" evidence="1">
    <location>
        <begin position="104"/>
        <end position="126"/>
    </location>
</feature>
<keyword evidence="1" id="KW-0472">Membrane</keyword>
<reference evidence="2 3" key="1">
    <citation type="submission" date="2019-02" db="EMBL/GenBank/DDBJ databases">
        <title>Arundinibacter roseus gen. nov., sp. nov., a new member of the family Cytophagaceae.</title>
        <authorList>
            <person name="Szuroczki S."/>
            <person name="Khayer B."/>
            <person name="Sproer C."/>
            <person name="Toumi M."/>
            <person name="Szabo A."/>
            <person name="Felfoldi T."/>
            <person name="Schumann P."/>
            <person name="Toth E."/>
        </authorList>
    </citation>
    <scope>NUCLEOTIDE SEQUENCE [LARGE SCALE GENOMIC DNA]</scope>
    <source>
        <strain evidence="2 3">DMA-k-7a</strain>
    </source>
</reference>
<comment type="caution">
    <text evidence="2">The sequence shown here is derived from an EMBL/GenBank/DDBJ whole genome shotgun (WGS) entry which is preliminary data.</text>
</comment>
<evidence type="ECO:0000313" key="3">
    <source>
        <dbReference type="Proteomes" id="UP000295706"/>
    </source>
</evidence>
<gene>
    <name evidence="2" type="ORF">EZE20_09715</name>
</gene>
<dbReference type="AlphaFoldDB" id="A0A4R4KHF5"/>
<accession>A0A4R4KHF5</accession>
<keyword evidence="1" id="KW-1133">Transmembrane helix</keyword>
<dbReference type="InterPro" id="IPR007354">
    <property type="entry name" value="CruF-like"/>
</dbReference>
<dbReference type="RefSeq" id="WP_132116986.1">
    <property type="nucleotide sequence ID" value="NZ_SMJU01000005.1"/>
</dbReference>
<feature type="transmembrane region" description="Helical" evidence="1">
    <location>
        <begin position="138"/>
        <end position="158"/>
    </location>
</feature>
<dbReference type="PANTHER" id="PTHR39419">
    <property type="entry name" value="SLL0814 PROTEIN"/>
    <property type="match status" value="1"/>
</dbReference>
<feature type="transmembrane region" description="Helical" evidence="1">
    <location>
        <begin position="197"/>
        <end position="216"/>
    </location>
</feature>
<feature type="transmembrane region" description="Helical" evidence="1">
    <location>
        <begin position="12"/>
        <end position="33"/>
    </location>
</feature>
<evidence type="ECO:0000256" key="1">
    <source>
        <dbReference type="SAM" id="Phobius"/>
    </source>
</evidence>
<sequence length="220" mass="24772">MVSSALRLSPPVRRVLFIILPLMYLAGLVGLNVSVLLPFFQPLIPFNLLASLGILLLFHDDWRPTFGLYCLMAFLTGFFVEVIGVHTGLIFGDYSYGAALGWKIAEVPVVIGVNWLILTYCCGSFVDKISTTKPVKILLAAACMTFLDVFIEPVAIRLDFWQWHLGEIPLQNYVAWYVISAALFAVFYYLPFRKNNPIASLLLLLQFLFFALNNLVNLLD</sequence>
<name>A0A4R4KHF5_9BACT</name>
<keyword evidence="3" id="KW-1185">Reference proteome</keyword>
<dbReference type="OrthoDB" id="9811293at2"/>
<dbReference type="Pfam" id="PF04240">
    <property type="entry name" value="Caroten_synth"/>
    <property type="match status" value="1"/>
</dbReference>
<protein>
    <submittedName>
        <fullName evidence="2">Carotenoid biosynthesis protein</fullName>
    </submittedName>
</protein>
<proteinExistence type="predicted"/>